<evidence type="ECO:0000313" key="2">
    <source>
        <dbReference type="Proteomes" id="UP000298787"/>
    </source>
</evidence>
<gene>
    <name evidence="1" type="ORF">D9C73_000314</name>
</gene>
<evidence type="ECO:0000313" key="1">
    <source>
        <dbReference type="EMBL" id="TKS66258.1"/>
    </source>
</evidence>
<name>A0A4U5TY88_COLLU</name>
<protein>
    <submittedName>
        <fullName evidence="1">Uncharacterized protein</fullName>
    </submittedName>
</protein>
<accession>A0A4U5TY88</accession>
<proteinExistence type="predicted"/>
<sequence length="251" mass="28081">MENQDSSDEFGEMICSELDVPIITSEALEPVVTICLCAITADHWLLLADGKVTFGAFSQLHKMCSDILKIISYEVLEVVEPQVRDWMFIHATQDGHNMKNHIFYSVTEDDIKASIGDFFDHCFGEVTGTPQERSNESVILLEMIAAEVKKRVNEALAELISPAGQPASCPQTVESIDSETSIDYDAIKMVNLVATILTCLLRNNTLYNVPCVTGCEEFCHGYREGRYETGRIQTHIPKVYWKPPTGFHGIK</sequence>
<dbReference type="AlphaFoldDB" id="A0A4U5TY88"/>
<dbReference type="EMBL" id="CM014078">
    <property type="protein sequence ID" value="TKS66258.1"/>
    <property type="molecule type" value="Genomic_DNA"/>
</dbReference>
<organism evidence="1 2">
    <name type="scientific">Collichthys lucidus</name>
    <name type="common">Big head croaker</name>
    <name type="synonym">Sciaena lucida</name>
    <dbReference type="NCBI Taxonomy" id="240159"/>
    <lineage>
        <taxon>Eukaryota</taxon>
        <taxon>Metazoa</taxon>
        <taxon>Chordata</taxon>
        <taxon>Craniata</taxon>
        <taxon>Vertebrata</taxon>
        <taxon>Euteleostomi</taxon>
        <taxon>Actinopterygii</taxon>
        <taxon>Neopterygii</taxon>
        <taxon>Teleostei</taxon>
        <taxon>Neoteleostei</taxon>
        <taxon>Acanthomorphata</taxon>
        <taxon>Eupercaria</taxon>
        <taxon>Sciaenidae</taxon>
        <taxon>Collichthys</taxon>
    </lineage>
</organism>
<dbReference type="Proteomes" id="UP000298787">
    <property type="component" value="Chromosome 1"/>
</dbReference>
<keyword evidence="2" id="KW-1185">Reference proteome</keyword>
<reference evidence="1 2" key="1">
    <citation type="submission" date="2019-01" db="EMBL/GenBank/DDBJ databases">
        <title>Genome Assembly of Collichthys lucidus.</title>
        <authorList>
            <person name="Cai M."/>
            <person name="Xiao S."/>
        </authorList>
    </citation>
    <scope>NUCLEOTIDE SEQUENCE [LARGE SCALE GENOMIC DNA]</scope>
    <source>
        <strain evidence="1">JT15FE1705JMU</strain>
        <tissue evidence="1">Muscle</tissue>
    </source>
</reference>